<evidence type="ECO:0000313" key="2">
    <source>
        <dbReference type="EMBL" id="TYC54398.1"/>
    </source>
</evidence>
<dbReference type="EMBL" id="SDKK01000021">
    <property type="protein sequence ID" value="TYC54398.1"/>
    <property type="molecule type" value="Genomic_DNA"/>
</dbReference>
<evidence type="ECO:0000313" key="3">
    <source>
        <dbReference type="Proteomes" id="UP000389128"/>
    </source>
</evidence>
<dbReference type="InterPro" id="IPR020016">
    <property type="entry name" value="Decahaem-assoc_OM_MtrB/PioB"/>
</dbReference>
<dbReference type="NCBIfam" id="TIGR03509">
    <property type="entry name" value="OMP_MtrB_PioB"/>
    <property type="match status" value="1"/>
</dbReference>
<gene>
    <name evidence="2" type="ORF">ETQ85_19435</name>
</gene>
<dbReference type="AlphaFoldDB" id="A0A6C2CKJ4"/>
<keyword evidence="1" id="KW-0732">Signal</keyword>
<reference evidence="2 3" key="1">
    <citation type="submission" date="2019-01" db="EMBL/GenBank/DDBJ databases">
        <title>Zoogloea oleivorans genome sequencing and assembly.</title>
        <authorList>
            <person name="Tancsics A."/>
            <person name="Farkas M."/>
            <person name="Kriszt B."/>
            <person name="Maroti G."/>
            <person name="Horvath B."/>
        </authorList>
    </citation>
    <scope>NUCLEOTIDE SEQUENCE [LARGE SCALE GENOMIC DNA]</scope>
    <source>
        <strain evidence="2 3">Buc</strain>
    </source>
</reference>
<protein>
    <submittedName>
        <fullName evidence="2">MtrB/PioB family decaheme-associated outer membrane protein</fullName>
    </submittedName>
</protein>
<name>A0A6C2CKJ4_9RHOO</name>
<feature type="signal peptide" evidence="1">
    <location>
        <begin position="1"/>
        <end position="28"/>
    </location>
</feature>
<proteinExistence type="predicted"/>
<comment type="caution">
    <text evidence="2">The sequence shown here is derived from an EMBL/GenBank/DDBJ whole genome shotgun (WGS) entry which is preliminary data.</text>
</comment>
<feature type="chain" id="PRO_5025386785" evidence="1">
    <location>
        <begin position="29"/>
        <end position="735"/>
    </location>
</feature>
<evidence type="ECO:0000256" key="1">
    <source>
        <dbReference type="SAM" id="SignalP"/>
    </source>
</evidence>
<dbReference type="Pfam" id="PF11854">
    <property type="entry name" value="MtrB_PioB"/>
    <property type="match status" value="1"/>
</dbReference>
<accession>A0A6C2CKJ4</accession>
<dbReference type="RefSeq" id="WP_148580745.1">
    <property type="nucleotide sequence ID" value="NZ_SDKK01000021.1"/>
</dbReference>
<sequence>MRTSKALPGFSLKLLALALFAAFGQAHAEDEDIAALTRPDSSVAVGVAGLSGSSSERSFFGQYNGLRRNDTYLLLDLDYIKRDDATGTWTTLQGRDLGLDTREVQFGQQKQGDWKYSLEYNEMVRHDPRTINTSLIGAGSTSPLVSRLATVGSGDELNLNLKRKNVTVSVEKWLSKSLQFEASFKNEDKNGARLFGNGFNCPSGAAPAPTCTTAATGINQWALLMLPEPINSTTKQFDARLNYSNDKLLLSGGYYGSFYNNEYTSMSATVDGNLNNPLGAPMGGAGLSSGLRSILQLPIALPPDNQAHQVFLSGNYAFTPTTRANFKYAYSHASQTDNYSSFGNAPNGRTNLGGSIDTSLYQFGLTSRPMPKLSLLANVRYEDRNDKTPIAYYNIEGTKIFTNGNYSPKRLNGKLEATYQLPAGYRATLGADYESLDRSSFVPTNSVAGLSGLRQKTEESGYRMELRRSMSETLTGAVGYQSSNRSGSGWLKPNSELGVTETSNSAIYSRTAIFPMSMVDRQRDKLKASADWAATEQLSVQFMIEWGEDKFSAPTTKGLNSSHMAFYGMDLAYILSDAWKLTGYWSRGDQTMHVDHSTGYMAALRNLSDTYGIGVKGKPTSRLDIGADLTLTDDKNEYNQGLDASASAANKTLLATSGGLPDVTFRQFTVKMFGKYALQKNSAVRLDLIHQHTKMNEWTWGYGGTPFAYSDNTSVYLKPNQNVTYVGATYIVALP</sequence>
<organism evidence="2 3">
    <name type="scientific">Zoogloea oleivorans</name>
    <dbReference type="NCBI Taxonomy" id="1552750"/>
    <lineage>
        <taxon>Bacteria</taxon>
        <taxon>Pseudomonadati</taxon>
        <taxon>Pseudomonadota</taxon>
        <taxon>Betaproteobacteria</taxon>
        <taxon>Rhodocyclales</taxon>
        <taxon>Zoogloeaceae</taxon>
        <taxon>Zoogloea</taxon>
    </lineage>
</organism>
<dbReference type="SUPFAM" id="SSF56935">
    <property type="entry name" value="Porins"/>
    <property type="match status" value="1"/>
</dbReference>
<dbReference type="OrthoDB" id="8540467at2"/>
<keyword evidence="3" id="KW-1185">Reference proteome</keyword>
<dbReference type="Proteomes" id="UP000389128">
    <property type="component" value="Unassembled WGS sequence"/>
</dbReference>